<sequence>MAKTDKGFLPTSLLLLPRHARQLPLSGCLVLLPRPTPGARPRPSPAPRGRACSLLGGDLSRRLRLLVAGDGGTSSMILQ</sequence>
<proteinExistence type="predicted"/>
<gene>
    <name evidence="1" type="ORF">PAHAL_3G118400</name>
</gene>
<accession>A0A2T8KHV8</accession>
<dbReference type="EMBL" id="CM008048">
    <property type="protein sequence ID" value="PVH61770.1"/>
    <property type="molecule type" value="Genomic_DNA"/>
</dbReference>
<reference evidence="1" key="1">
    <citation type="submission" date="2018-04" db="EMBL/GenBank/DDBJ databases">
        <title>WGS assembly of Panicum hallii.</title>
        <authorList>
            <person name="Lovell J."/>
            <person name="Jenkins J."/>
            <person name="Lowry D."/>
            <person name="Mamidi S."/>
            <person name="Sreedasyam A."/>
            <person name="Weng X."/>
            <person name="Barry K."/>
            <person name="Bonette J."/>
            <person name="Campitelli B."/>
            <person name="Daum C."/>
            <person name="Gordon S."/>
            <person name="Gould B."/>
            <person name="Lipzen A."/>
            <person name="Macqueen A."/>
            <person name="Palacio-Mejia J."/>
            <person name="Plott C."/>
            <person name="Shakirov E."/>
            <person name="Shu S."/>
            <person name="Yoshinaga Y."/>
            <person name="Zane M."/>
            <person name="Rokhsar D."/>
            <person name="Grimwood J."/>
            <person name="Schmutz J."/>
            <person name="Juenger T."/>
        </authorList>
    </citation>
    <scope>NUCLEOTIDE SEQUENCE [LARGE SCALE GENOMIC DNA]</scope>
    <source>
        <strain evidence="1">FIL2</strain>
    </source>
</reference>
<evidence type="ECO:0000313" key="1">
    <source>
        <dbReference type="EMBL" id="PVH61770.1"/>
    </source>
</evidence>
<organism evidence="1">
    <name type="scientific">Panicum hallii</name>
    <dbReference type="NCBI Taxonomy" id="206008"/>
    <lineage>
        <taxon>Eukaryota</taxon>
        <taxon>Viridiplantae</taxon>
        <taxon>Streptophyta</taxon>
        <taxon>Embryophyta</taxon>
        <taxon>Tracheophyta</taxon>
        <taxon>Spermatophyta</taxon>
        <taxon>Magnoliopsida</taxon>
        <taxon>Liliopsida</taxon>
        <taxon>Poales</taxon>
        <taxon>Poaceae</taxon>
        <taxon>PACMAD clade</taxon>
        <taxon>Panicoideae</taxon>
        <taxon>Panicodae</taxon>
        <taxon>Paniceae</taxon>
        <taxon>Panicinae</taxon>
        <taxon>Panicum</taxon>
        <taxon>Panicum sect. Panicum</taxon>
    </lineage>
</organism>
<dbReference type="Gramene" id="PVH61770">
    <property type="protein sequence ID" value="PVH61770"/>
    <property type="gene ID" value="PAHAL_3G118400"/>
</dbReference>
<dbReference type="Proteomes" id="UP000243499">
    <property type="component" value="Chromosome 3"/>
</dbReference>
<protein>
    <submittedName>
        <fullName evidence="1">Uncharacterized protein</fullName>
    </submittedName>
</protein>
<name>A0A2T8KHV8_9POAL</name>
<dbReference type="AlphaFoldDB" id="A0A2T8KHV8"/>